<proteinExistence type="predicted"/>
<keyword evidence="2" id="KW-1185">Reference proteome</keyword>
<comment type="caution">
    <text evidence="1">The sequence shown here is derived from an EMBL/GenBank/DDBJ whole genome shotgun (WGS) entry which is preliminary data.</text>
</comment>
<evidence type="ECO:0000313" key="1">
    <source>
        <dbReference type="EMBL" id="EEF60770.1"/>
    </source>
</evidence>
<dbReference type="PANTHER" id="PTHR43428:SF1">
    <property type="entry name" value="ARSENATE REDUCTASE"/>
    <property type="match status" value="1"/>
</dbReference>
<evidence type="ECO:0008006" key="3">
    <source>
        <dbReference type="Google" id="ProtNLM"/>
    </source>
</evidence>
<dbReference type="Proteomes" id="UP000003688">
    <property type="component" value="Unassembled WGS sequence"/>
</dbReference>
<protein>
    <recommendedName>
        <fullName evidence="3">Protein tyrosine phosphatase</fullName>
    </recommendedName>
</protein>
<dbReference type="EMBL" id="ABOX02000014">
    <property type="protein sequence ID" value="EEF60770.1"/>
    <property type="molecule type" value="Genomic_DNA"/>
</dbReference>
<dbReference type="AlphaFoldDB" id="B9XHD5"/>
<gene>
    <name evidence="1" type="ORF">Cflav_PD3628</name>
</gene>
<reference evidence="1 2" key="1">
    <citation type="journal article" date="2011" name="J. Bacteriol.">
        <title>Genome sequence of 'Pedosphaera parvula' Ellin514, an aerobic Verrucomicrobial isolate from pasture soil.</title>
        <authorList>
            <person name="Kant R."/>
            <person name="van Passel M.W."/>
            <person name="Sangwan P."/>
            <person name="Palva A."/>
            <person name="Lucas S."/>
            <person name="Copeland A."/>
            <person name="Lapidus A."/>
            <person name="Glavina Del Rio T."/>
            <person name="Dalin E."/>
            <person name="Tice H."/>
            <person name="Bruce D."/>
            <person name="Goodwin L."/>
            <person name="Pitluck S."/>
            <person name="Chertkov O."/>
            <person name="Larimer F.W."/>
            <person name="Land M.L."/>
            <person name="Hauser L."/>
            <person name="Brettin T.S."/>
            <person name="Detter J.C."/>
            <person name="Han S."/>
            <person name="de Vos W.M."/>
            <person name="Janssen P.H."/>
            <person name="Smidt H."/>
        </authorList>
    </citation>
    <scope>NUCLEOTIDE SEQUENCE [LARGE SCALE GENOMIC DNA]</scope>
    <source>
        <strain evidence="1 2">Ellin514</strain>
    </source>
</reference>
<name>B9XHD5_PEDPL</name>
<organism evidence="1 2">
    <name type="scientific">Pedosphaera parvula (strain Ellin514)</name>
    <dbReference type="NCBI Taxonomy" id="320771"/>
    <lineage>
        <taxon>Bacteria</taxon>
        <taxon>Pseudomonadati</taxon>
        <taxon>Verrucomicrobiota</taxon>
        <taxon>Pedosphaerae</taxon>
        <taxon>Pedosphaerales</taxon>
        <taxon>Pedosphaeraceae</taxon>
        <taxon>Pedosphaera</taxon>
    </lineage>
</organism>
<dbReference type="STRING" id="320771.Cflav_PD3628"/>
<dbReference type="PANTHER" id="PTHR43428">
    <property type="entry name" value="ARSENATE REDUCTASE"/>
    <property type="match status" value="1"/>
</dbReference>
<dbReference type="Gene3D" id="3.40.50.2300">
    <property type="match status" value="1"/>
</dbReference>
<accession>B9XHD5</accession>
<sequence length="262" mass="29194" precursor="true">MTLIMKLFIAIGIIAVYFAGCSSTPQSQSNANLLPALRPYVQEVANELGMVSAERRVMLDAIATNVASQLRSGKEAQLTFICTSNSRRSHMSQIWAQTAAYYYGLNDVHAFSGGTQATACNCRTVAVMRRVGFTIEDATTGDNPVYLVRYAQDRPPIRAYSKRYNADANPKRDFIALMTCSVADKTCPLVEGAISRYAIHYADPRVCDDTPTETTAYNERCREIAREMFYIMSVTRRQLDAVKITSRLQPRSSLQAESVQVR</sequence>
<dbReference type="SUPFAM" id="SSF52788">
    <property type="entry name" value="Phosphotyrosine protein phosphatases I"/>
    <property type="match status" value="1"/>
</dbReference>
<dbReference type="InterPro" id="IPR036196">
    <property type="entry name" value="Ptyr_pPase_sf"/>
</dbReference>
<evidence type="ECO:0000313" key="2">
    <source>
        <dbReference type="Proteomes" id="UP000003688"/>
    </source>
</evidence>